<evidence type="ECO:0000313" key="1">
    <source>
        <dbReference type="EMBL" id="KAI6081792.1"/>
    </source>
</evidence>
<keyword evidence="2" id="KW-1185">Reference proteome</keyword>
<evidence type="ECO:0000313" key="2">
    <source>
        <dbReference type="Proteomes" id="UP001497680"/>
    </source>
</evidence>
<name>A0ACC0CN85_9PEZI</name>
<dbReference type="Proteomes" id="UP001497680">
    <property type="component" value="Unassembled WGS sequence"/>
</dbReference>
<dbReference type="EMBL" id="MU394386">
    <property type="protein sequence ID" value="KAI6081792.1"/>
    <property type="molecule type" value="Genomic_DNA"/>
</dbReference>
<protein>
    <submittedName>
        <fullName evidence="1">Uncharacterized protein</fullName>
    </submittedName>
</protein>
<comment type="caution">
    <text evidence="1">The sequence shown here is derived from an EMBL/GenBank/DDBJ whole genome shotgun (WGS) entry which is preliminary data.</text>
</comment>
<sequence>MAKKLNQSLKDGYIAALERNHLRMAKAIEKLYAMVRNGDEWCASEPDINDHGQPTIHDIVLQLECMRPRVGTESPRKPDLLQPGLSQLDLPQGQSEPAIQQAGVAREMVPWETAEEPGNPFSSSAGEITNLHHYSQTAPGYHGENGMAAPVPFDDSFISAYTYTYTNDPYQLYLAPAWSTPI</sequence>
<gene>
    <name evidence="1" type="ORF">F4821DRAFT_274602</name>
</gene>
<organism evidence="1 2">
    <name type="scientific">Hypoxylon rubiginosum</name>
    <dbReference type="NCBI Taxonomy" id="110542"/>
    <lineage>
        <taxon>Eukaryota</taxon>
        <taxon>Fungi</taxon>
        <taxon>Dikarya</taxon>
        <taxon>Ascomycota</taxon>
        <taxon>Pezizomycotina</taxon>
        <taxon>Sordariomycetes</taxon>
        <taxon>Xylariomycetidae</taxon>
        <taxon>Xylariales</taxon>
        <taxon>Hypoxylaceae</taxon>
        <taxon>Hypoxylon</taxon>
    </lineage>
</organism>
<proteinExistence type="predicted"/>
<accession>A0ACC0CN85</accession>
<reference evidence="1 2" key="1">
    <citation type="journal article" date="2022" name="New Phytol.">
        <title>Ecological generalism drives hyperdiversity of secondary metabolite gene clusters in xylarialean endophytes.</title>
        <authorList>
            <person name="Franco M.E.E."/>
            <person name="Wisecaver J.H."/>
            <person name="Arnold A.E."/>
            <person name="Ju Y.M."/>
            <person name="Slot J.C."/>
            <person name="Ahrendt S."/>
            <person name="Moore L.P."/>
            <person name="Eastman K.E."/>
            <person name="Scott K."/>
            <person name="Konkel Z."/>
            <person name="Mondo S.J."/>
            <person name="Kuo A."/>
            <person name="Hayes R.D."/>
            <person name="Haridas S."/>
            <person name="Andreopoulos B."/>
            <person name="Riley R."/>
            <person name="LaButti K."/>
            <person name="Pangilinan J."/>
            <person name="Lipzen A."/>
            <person name="Amirebrahimi M."/>
            <person name="Yan J."/>
            <person name="Adam C."/>
            <person name="Keymanesh K."/>
            <person name="Ng V."/>
            <person name="Louie K."/>
            <person name="Northen T."/>
            <person name="Drula E."/>
            <person name="Henrissat B."/>
            <person name="Hsieh H.M."/>
            <person name="Youens-Clark K."/>
            <person name="Lutzoni F."/>
            <person name="Miadlikowska J."/>
            <person name="Eastwood D.C."/>
            <person name="Hamelin R.C."/>
            <person name="Grigoriev I.V."/>
            <person name="U'Ren J.M."/>
        </authorList>
    </citation>
    <scope>NUCLEOTIDE SEQUENCE [LARGE SCALE GENOMIC DNA]</scope>
    <source>
        <strain evidence="1 2">ER1909</strain>
    </source>
</reference>